<dbReference type="SUPFAM" id="SSF81301">
    <property type="entry name" value="Nucleotidyltransferase"/>
    <property type="match status" value="1"/>
</dbReference>
<dbReference type="EMBL" id="CP015402">
    <property type="protein sequence ID" value="ANU63185.1"/>
    <property type="molecule type" value="Genomic_DNA"/>
</dbReference>
<keyword evidence="2 9" id="KW-0808">Transferase</keyword>
<evidence type="ECO:0000313" key="10">
    <source>
        <dbReference type="EMBL" id="TGY76225.1"/>
    </source>
</evidence>
<reference evidence="10 12" key="3">
    <citation type="submission" date="2019-04" db="EMBL/GenBank/DDBJ databases">
        <title>Microbes associate with the intestines of laboratory mice.</title>
        <authorList>
            <person name="Navarre W."/>
            <person name="Wong E."/>
            <person name="Huang K."/>
            <person name="Tropini C."/>
            <person name="Ng K."/>
            <person name="Yu B."/>
        </authorList>
    </citation>
    <scope>NUCLEOTIDE SEQUENCE [LARGE SCALE GENOMIC DNA]</scope>
    <source>
        <strain evidence="10 12">NM06_A21</strain>
    </source>
</reference>
<dbReference type="EMBL" id="SRYD01000004">
    <property type="protein sequence ID" value="TGY76225.1"/>
    <property type="molecule type" value="Genomic_DNA"/>
</dbReference>
<dbReference type="KEGG" id="pary:A4V02_05270"/>
<accession>A0A1B1S8R5</accession>
<dbReference type="CDD" id="cd05403">
    <property type="entry name" value="NT_KNTase_like"/>
    <property type="match status" value="1"/>
</dbReference>
<evidence type="ECO:0000256" key="7">
    <source>
        <dbReference type="ARBA" id="ARBA00022842"/>
    </source>
</evidence>
<dbReference type="PANTHER" id="PTHR33571:SF12">
    <property type="entry name" value="BSL3053 PROTEIN"/>
    <property type="match status" value="1"/>
</dbReference>
<evidence type="ECO:0000256" key="3">
    <source>
        <dbReference type="ARBA" id="ARBA00022695"/>
    </source>
</evidence>
<evidence type="ECO:0000256" key="2">
    <source>
        <dbReference type="ARBA" id="ARBA00022679"/>
    </source>
</evidence>
<keyword evidence="11" id="KW-1185">Reference proteome</keyword>
<keyword evidence="3" id="KW-0548">Nucleotidyltransferase</keyword>
<evidence type="ECO:0000256" key="1">
    <source>
        <dbReference type="ARBA" id="ARBA00001946"/>
    </source>
</evidence>
<accession>A0A1Z2XJW7</accession>
<gene>
    <name evidence="9" type="ORF">A4V02_05270</name>
    <name evidence="10" type="ORF">E5333_01450</name>
</gene>
<keyword evidence="6" id="KW-0067">ATP-binding</keyword>
<dbReference type="Gene3D" id="3.30.460.10">
    <property type="entry name" value="Beta Polymerase, domain 2"/>
    <property type="match status" value="1"/>
</dbReference>
<keyword evidence="4" id="KW-0479">Metal-binding</keyword>
<dbReference type="OrthoDB" id="798692at2"/>
<dbReference type="PANTHER" id="PTHR33571">
    <property type="entry name" value="SSL8005 PROTEIN"/>
    <property type="match status" value="1"/>
</dbReference>
<name>A0A1B1S8R5_9BACT</name>
<evidence type="ECO:0000259" key="8">
    <source>
        <dbReference type="Pfam" id="PF18765"/>
    </source>
</evidence>
<evidence type="ECO:0000313" key="12">
    <source>
        <dbReference type="Proteomes" id="UP000306630"/>
    </source>
</evidence>
<dbReference type="Pfam" id="PF18765">
    <property type="entry name" value="Polbeta"/>
    <property type="match status" value="1"/>
</dbReference>
<reference evidence="9" key="2">
    <citation type="submission" date="2017-04" db="EMBL/GenBank/DDBJ databases">
        <title>Complete Genome Sequences of Twelve Strains of a Stable Defined Moderately Diverse Mouse Microbiota 2 (sDMDMm2).</title>
        <authorList>
            <person name="Uchimura Y."/>
            <person name="Wyss M."/>
            <person name="Brugiroux S."/>
            <person name="Limenitakis J.P."/>
            <person name="Stecher B."/>
            <person name="McCoy K.D."/>
            <person name="Macpherson A.J."/>
        </authorList>
    </citation>
    <scope>NUCLEOTIDE SEQUENCE</scope>
    <source>
        <strain evidence="9">YL27</strain>
    </source>
</reference>
<feature type="domain" description="Polymerase beta nucleotidyltransferase" evidence="8">
    <location>
        <begin position="8"/>
        <end position="97"/>
    </location>
</feature>
<protein>
    <submittedName>
        <fullName evidence="9">Nucleotidyltransferase</fullName>
    </submittedName>
</protein>
<keyword evidence="5" id="KW-0547">Nucleotide-binding</keyword>
<dbReference type="InterPro" id="IPR052038">
    <property type="entry name" value="Type-VII_TA_antitoxin"/>
</dbReference>
<evidence type="ECO:0000256" key="5">
    <source>
        <dbReference type="ARBA" id="ARBA00022741"/>
    </source>
</evidence>
<dbReference type="GO" id="GO:0005524">
    <property type="term" value="F:ATP binding"/>
    <property type="evidence" value="ECO:0007669"/>
    <property type="project" value="UniProtKB-KW"/>
</dbReference>
<dbReference type="RefSeq" id="WP_068960541.1">
    <property type="nucleotide sequence ID" value="NZ_CAMSYG010000075.1"/>
</dbReference>
<keyword evidence="7" id="KW-0460">Magnesium</keyword>
<dbReference type="STRING" id="1796646.A4V02_05270"/>
<evidence type="ECO:0000313" key="9">
    <source>
        <dbReference type="EMBL" id="ANU63185.1"/>
    </source>
</evidence>
<reference evidence="11" key="1">
    <citation type="submission" date="2016-04" db="EMBL/GenBank/DDBJ databases">
        <title>Complete Genome Sequences of Twelve Strains of a Stable Defined Moderately Diverse Mouse Microbiota 2 (sDMDMm2).</title>
        <authorList>
            <person name="Uchimura Y."/>
            <person name="Wyss M."/>
            <person name="Brugiroux S."/>
            <person name="Limenitakis J.P."/>
            <person name="Stecher B."/>
            <person name="McCoy K.D."/>
            <person name="Macpherson A.J."/>
        </authorList>
    </citation>
    <scope>NUCLEOTIDE SEQUENCE [LARGE SCALE GENOMIC DNA]</scope>
    <source>
        <strain evidence="11">YL27</strain>
    </source>
</reference>
<dbReference type="Proteomes" id="UP000186351">
    <property type="component" value="Chromosome"/>
</dbReference>
<dbReference type="InterPro" id="IPR043519">
    <property type="entry name" value="NT_sf"/>
</dbReference>
<dbReference type="GeneID" id="65536258"/>
<evidence type="ECO:0000313" key="11">
    <source>
        <dbReference type="Proteomes" id="UP000186351"/>
    </source>
</evidence>
<evidence type="ECO:0000256" key="4">
    <source>
        <dbReference type="ARBA" id="ARBA00022723"/>
    </source>
</evidence>
<organism evidence="9 11">
    <name type="scientific">Muribaculum intestinale</name>
    <dbReference type="NCBI Taxonomy" id="1796646"/>
    <lineage>
        <taxon>Bacteria</taxon>
        <taxon>Pseudomonadati</taxon>
        <taxon>Bacteroidota</taxon>
        <taxon>Bacteroidia</taxon>
        <taxon>Bacteroidales</taxon>
        <taxon>Muribaculaceae</taxon>
        <taxon>Muribaculum</taxon>
    </lineage>
</organism>
<sequence>MNRSFIHKIQRYFAGQPVVKAWLFGSMSRGENNSQSDVDILVEFDPEANVGLFKHASMVMDLENILSRAVDLVTDGTLFPWVREQVEKDKILIYERKTA</sequence>
<dbReference type="AlphaFoldDB" id="A0A1B1S8R5"/>
<comment type="cofactor">
    <cofactor evidence="1">
        <name>Mg(2+)</name>
        <dbReference type="ChEBI" id="CHEBI:18420"/>
    </cofactor>
</comment>
<proteinExistence type="predicted"/>
<evidence type="ECO:0000256" key="6">
    <source>
        <dbReference type="ARBA" id="ARBA00022840"/>
    </source>
</evidence>
<dbReference type="GO" id="GO:0016779">
    <property type="term" value="F:nucleotidyltransferase activity"/>
    <property type="evidence" value="ECO:0007669"/>
    <property type="project" value="UniProtKB-KW"/>
</dbReference>
<dbReference type="GO" id="GO:0046872">
    <property type="term" value="F:metal ion binding"/>
    <property type="evidence" value="ECO:0007669"/>
    <property type="project" value="UniProtKB-KW"/>
</dbReference>
<dbReference type="Proteomes" id="UP000306630">
    <property type="component" value="Unassembled WGS sequence"/>
</dbReference>
<dbReference type="InterPro" id="IPR041633">
    <property type="entry name" value="Polbeta"/>
</dbReference>